<name>A0A0F8VT95_9ZZZZ</name>
<dbReference type="EMBL" id="LAZR01069506">
    <property type="protein sequence ID" value="KKK47583.1"/>
    <property type="molecule type" value="Genomic_DNA"/>
</dbReference>
<comment type="caution">
    <text evidence="1">The sequence shown here is derived from an EMBL/GenBank/DDBJ whole genome shotgun (WGS) entry which is preliminary data.</text>
</comment>
<proteinExistence type="predicted"/>
<dbReference type="AlphaFoldDB" id="A0A0F8VT95"/>
<protein>
    <submittedName>
        <fullName evidence="1">Uncharacterized protein</fullName>
    </submittedName>
</protein>
<sequence length="58" mass="6925">MGNEMIYNNKVWQIITTRLNGDRVEALLGRGRVRGGWRKVKAIEIIRKYGKWIPKERR</sequence>
<organism evidence="1">
    <name type="scientific">marine sediment metagenome</name>
    <dbReference type="NCBI Taxonomy" id="412755"/>
    <lineage>
        <taxon>unclassified sequences</taxon>
        <taxon>metagenomes</taxon>
        <taxon>ecological metagenomes</taxon>
    </lineage>
</organism>
<gene>
    <name evidence="1" type="ORF">LCGC14_3153740</name>
</gene>
<reference evidence="1" key="1">
    <citation type="journal article" date="2015" name="Nature">
        <title>Complex archaea that bridge the gap between prokaryotes and eukaryotes.</title>
        <authorList>
            <person name="Spang A."/>
            <person name="Saw J.H."/>
            <person name="Jorgensen S.L."/>
            <person name="Zaremba-Niedzwiedzka K."/>
            <person name="Martijn J."/>
            <person name="Lind A.E."/>
            <person name="van Eijk R."/>
            <person name="Schleper C."/>
            <person name="Guy L."/>
            <person name="Ettema T.J."/>
        </authorList>
    </citation>
    <scope>NUCLEOTIDE SEQUENCE</scope>
</reference>
<evidence type="ECO:0000313" key="1">
    <source>
        <dbReference type="EMBL" id="KKK47583.1"/>
    </source>
</evidence>
<accession>A0A0F8VT95</accession>